<name>A0AAE0FEV7_9CHLO</name>
<sequence length="394" mass="42028">ALCVMTALARHHPACLHYCTEACIPSSSHSQDTRYGGPKTTIVGGALHVEDDGRVRCPLPEGGPAEGAWRQRRPWPGMSPRIRFESDSEHCGTSGATSGASRISGDDWAYRWQELAGHCHHGGRSNHENLLTALLRLVEQGGNGQVMDASIAAEVLALLAVVAAGMRPVRRRAGLLHLLDTVLLEPLLVLPEKLVPELDIALAPLLRLMPLLLQCSQARDWLASPRGRRGSAGLVRTAARTRTLVCGSSTECIPVPAAIRQAAGRVLHVAALVAPAVLCDALHASHGIATLLAAAETDLQPPSMSADTLATEGRGQAEEWRACVAAATESLSVLKVLLHTSDSLAGTMRQLTESPAEVRLCYRVVRRTQDAAFEAEHGIVQLGKSLQKTIEAIL</sequence>
<dbReference type="AlphaFoldDB" id="A0AAE0FEV7"/>
<evidence type="ECO:0000256" key="1">
    <source>
        <dbReference type="SAM" id="MobiDB-lite"/>
    </source>
</evidence>
<dbReference type="EMBL" id="LGRX02019721">
    <property type="protein sequence ID" value="KAK3258225.1"/>
    <property type="molecule type" value="Genomic_DNA"/>
</dbReference>
<feature type="non-terminal residue" evidence="2">
    <location>
        <position position="1"/>
    </location>
</feature>
<dbReference type="Proteomes" id="UP001190700">
    <property type="component" value="Unassembled WGS sequence"/>
</dbReference>
<gene>
    <name evidence="2" type="ORF">CYMTET_32720</name>
</gene>
<protein>
    <submittedName>
        <fullName evidence="2">Uncharacterized protein</fullName>
    </submittedName>
</protein>
<reference evidence="2 3" key="1">
    <citation type="journal article" date="2015" name="Genome Biol. Evol.">
        <title>Comparative Genomics of a Bacterivorous Green Alga Reveals Evolutionary Causalities and Consequences of Phago-Mixotrophic Mode of Nutrition.</title>
        <authorList>
            <person name="Burns J.A."/>
            <person name="Paasch A."/>
            <person name="Narechania A."/>
            <person name="Kim E."/>
        </authorList>
    </citation>
    <scope>NUCLEOTIDE SEQUENCE [LARGE SCALE GENOMIC DNA]</scope>
    <source>
        <strain evidence="2 3">PLY_AMNH</strain>
    </source>
</reference>
<comment type="caution">
    <text evidence="2">The sequence shown here is derived from an EMBL/GenBank/DDBJ whole genome shotgun (WGS) entry which is preliminary data.</text>
</comment>
<keyword evidence="3" id="KW-1185">Reference proteome</keyword>
<proteinExistence type="predicted"/>
<accession>A0AAE0FEV7</accession>
<organism evidence="2 3">
    <name type="scientific">Cymbomonas tetramitiformis</name>
    <dbReference type="NCBI Taxonomy" id="36881"/>
    <lineage>
        <taxon>Eukaryota</taxon>
        <taxon>Viridiplantae</taxon>
        <taxon>Chlorophyta</taxon>
        <taxon>Pyramimonadophyceae</taxon>
        <taxon>Pyramimonadales</taxon>
        <taxon>Pyramimonadaceae</taxon>
        <taxon>Cymbomonas</taxon>
    </lineage>
</organism>
<evidence type="ECO:0000313" key="2">
    <source>
        <dbReference type="EMBL" id="KAK3258225.1"/>
    </source>
</evidence>
<feature type="region of interest" description="Disordered" evidence="1">
    <location>
        <begin position="83"/>
        <end position="102"/>
    </location>
</feature>
<evidence type="ECO:0000313" key="3">
    <source>
        <dbReference type="Proteomes" id="UP001190700"/>
    </source>
</evidence>